<evidence type="ECO:0000313" key="3">
    <source>
        <dbReference type="Proteomes" id="UP000077786"/>
    </source>
</evidence>
<dbReference type="InterPro" id="IPR013078">
    <property type="entry name" value="His_Pase_superF_clade-1"/>
</dbReference>
<dbReference type="InterPro" id="IPR050275">
    <property type="entry name" value="PGM_Phosphatase"/>
</dbReference>
<organism evidence="2 3">
    <name type="scientific">Gluconobacter cerinus</name>
    <dbReference type="NCBI Taxonomy" id="38307"/>
    <lineage>
        <taxon>Bacteria</taxon>
        <taxon>Pseudomonadati</taxon>
        <taxon>Pseudomonadota</taxon>
        <taxon>Alphaproteobacteria</taxon>
        <taxon>Acetobacterales</taxon>
        <taxon>Acetobacteraceae</taxon>
        <taxon>Gluconobacter</taxon>
    </lineage>
</organism>
<dbReference type="GO" id="GO:0101006">
    <property type="term" value="F:protein histidine phosphatase activity"/>
    <property type="evidence" value="ECO:0007669"/>
    <property type="project" value="TreeGrafter"/>
</dbReference>
<evidence type="ECO:0000313" key="2">
    <source>
        <dbReference type="EMBL" id="OAJ66077.1"/>
    </source>
</evidence>
<dbReference type="Pfam" id="PF00300">
    <property type="entry name" value="His_Phos_1"/>
    <property type="match status" value="1"/>
</dbReference>
<protein>
    <submittedName>
        <fullName evidence="2">Phosphoglycerate mutase</fullName>
    </submittedName>
</protein>
<dbReference type="OrthoDB" id="9781415at2"/>
<evidence type="ECO:0000256" key="1">
    <source>
        <dbReference type="PIRSR" id="PIRSR613078-2"/>
    </source>
</evidence>
<feature type="binding site" evidence="1">
    <location>
        <position position="59"/>
    </location>
    <ligand>
        <name>substrate</name>
    </ligand>
</feature>
<dbReference type="PANTHER" id="PTHR48100:SF15">
    <property type="entry name" value="SEDOHEPTULOSE 1,7-BISPHOSPHATASE"/>
    <property type="match status" value="1"/>
</dbReference>
<dbReference type="CDD" id="cd07067">
    <property type="entry name" value="HP_PGM_like"/>
    <property type="match status" value="1"/>
</dbReference>
<comment type="caution">
    <text evidence="2">The sequence shown here is derived from an EMBL/GenBank/DDBJ whole genome shotgun (WGS) entry which is preliminary data.</text>
</comment>
<accession>A0A1B6VGH8</accession>
<dbReference type="RefSeq" id="WP_064275653.1">
    <property type="nucleotide sequence ID" value="NZ_LUTU01000023.1"/>
</dbReference>
<dbReference type="SMART" id="SM00855">
    <property type="entry name" value="PGAM"/>
    <property type="match status" value="1"/>
</dbReference>
<dbReference type="InterPro" id="IPR029033">
    <property type="entry name" value="His_PPase_superfam"/>
</dbReference>
<feature type="binding site" evidence="1">
    <location>
        <begin position="22"/>
        <end position="23"/>
    </location>
    <ligand>
        <name>substrate</name>
    </ligand>
</feature>
<sequence>MSTTLWLIRHGETEWTISGQHTGRTDIALTENGRKQALSLKGRLEHQNFDRVFTSPLQRAHETCVLAGLGEQAQIEPDLMEWNYGVYEGLTTPEILKAEPDWSLWTSDVENGETAAQVQKRINGLLDRLTAQGGTIALFAHGHILRSLIGVWIHNDVRLGENLALDTASVSVLDVHRGVRVLRRLNA</sequence>
<dbReference type="SUPFAM" id="SSF53254">
    <property type="entry name" value="Phosphoglycerate mutase-like"/>
    <property type="match status" value="1"/>
</dbReference>
<reference evidence="2 3" key="1">
    <citation type="submission" date="2016-03" db="EMBL/GenBank/DDBJ databases">
        <title>Draft genome sequence of Gluconobacter cerinus strain CECT 9110.</title>
        <authorList>
            <person name="Sainz F."/>
            <person name="Mas A."/>
            <person name="Torija M.J."/>
        </authorList>
    </citation>
    <scope>NUCLEOTIDE SEQUENCE [LARGE SCALE GENOMIC DNA]</scope>
    <source>
        <strain evidence="2 3">CECT 9110</strain>
    </source>
</reference>
<dbReference type="AlphaFoldDB" id="A0A1B6VGH8"/>
<dbReference type="EMBL" id="LUTU01000023">
    <property type="protein sequence ID" value="OAJ66077.1"/>
    <property type="molecule type" value="Genomic_DNA"/>
</dbReference>
<dbReference type="Gene3D" id="3.40.50.1240">
    <property type="entry name" value="Phosphoglycerate mutase-like"/>
    <property type="match status" value="1"/>
</dbReference>
<proteinExistence type="predicted"/>
<dbReference type="Proteomes" id="UP000077786">
    <property type="component" value="Unassembled WGS sequence"/>
</dbReference>
<gene>
    <name evidence="2" type="ORF">A0123_03325</name>
</gene>
<dbReference type="PATRIC" id="fig|38307.3.peg.3484"/>
<dbReference type="GO" id="GO:0070297">
    <property type="term" value="P:regulation of phosphorelay signal transduction system"/>
    <property type="evidence" value="ECO:0007669"/>
    <property type="project" value="TreeGrafter"/>
</dbReference>
<dbReference type="PANTHER" id="PTHR48100">
    <property type="entry name" value="BROAD-SPECIFICITY PHOSPHATASE YOR283W-RELATED"/>
    <property type="match status" value="1"/>
</dbReference>
<name>A0A1B6VGH8_9PROT</name>